<evidence type="ECO:0000256" key="2">
    <source>
        <dbReference type="PROSITE-ProRule" id="PRU00192"/>
    </source>
</evidence>
<name>A0A9W9RHF3_9EURO</name>
<dbReference type="GO" id="GO:0006897">
    <property type="term" value="P:endocytosis"/>
    <property type="evidence" value="ECO:0007669"/>
    <property type="project" value="InterPro"/>
</dbReference>
<dbReference type="GO" id="GO:0043332">
    <property type="term" value="C:mating projection tip"/>
    <property type="evidence" value="ECO:0007669"/>
    <property type="project" value="TreeGrafter"/>
</dbReference>
<evidence type="ECO:0008006" key="8">
    <source>
        <dbReference type="Google" id="ProtNLM"/>
    </source>
</evidence>
<dbReference type="EMBL" id="JAPZBT010000004">
    <property type="protein sequence ID" value="KAJ5360337.1"/>
    <property type="molecule type" value="Genomic_DNA"/>
</dbReference>
<keyword evidence="7" id="KW-1185">Reference proteome</keyword>
<feature type="compositionally biased region" description="Low complexity" evidence="3">
    <location>
        <begin position="291"/>
        <end position="311"/>
    </location>
</feature>
<dbReference type="GO" id="GO:0097320">
    <property type="term" value="P:plasma membrane tubulation"/>
    <property type="evidence" value="ECO:0007669"/>
    <property type="project" value="TreeGrafter"/>
</dbReference>
<feature type="domain" description="SH3" evidence="4">
    <location>
        <begin position="418"/>
        <end position="479"/>
    </location>
</feature>
<reference evidence="6" key="2">
    <citation type="journal article" date="2023" name="IMA Fungus">
        <title>Comparative genomic study of the Penicillium genus elucidates a diverse pangenome and 15 lateral gene transfer events.</title>
        <authorList>
            <person name="Petersen C."/>
            <person name="Sorensen T."/>
            <person name="Nielsen M.R."/>
            <person name="Sondergaard T.E."/>
            <person name="Sorensen J.L."/>
            <person name="Fitzpatrick D.A."/>
            <person name="Frisvad J.C."/>
            <person name="Nielsen K.L."/>
        </authorList>
    </citation>
    <scope>NUCLEOTIDE SEQUENCE</scope>
    <source>
        <strain evidence="6">IBT 3081</strain>
    </source>
</reference>
<dbReference type="InterPro" id="IPR036028">
    <property type="entry name" value="SH3-like_dom_sf"/>
</dbReference>
<dbReference type="GO" id="GO:0008289">
    <property type="term" value="F:lipid binding"/>
    <property type="evidence" value="ECO:0007669"/>
    <property type="project" value="TreeGrafter"/>
</dbReference>
<protein>
    <recommendedName>
        <fullName evidence="8">SH3 domain-containing protein</fullName>
    </recommendedName>
</protein>
<dbReference type="AlphaFoldDB" id="A0A9W9RHF3"/>
<evidence type="ECO:0000256" key="3">
    <source>
        <dbReference type="SAM" id="MobiDB-lite"/>
    </source>
</evidence>
<dbReference type="InterPro" id="IPR004148">
    <property type="entry name" value="BAR_dom"/>
</dbReference>
<dbReference type="RefSeq" id="XP_056575823.1">
    <property type="nucleotide sequence ID" value="XM_056727251.1"/>
</dbReference>
<dbReference type="PANTHER" id="PTHR47174:SF2">
    <property type="entry name" value="SH3 DOMAIN SIGNALLING PROTEIN (AFU_ORTHOLOGUE AFUA_5G07670)"/>
    <property type="match status" value="1"/>
</dbReference>
<accession>A0A9W9RHF3</accession>
<dbReference type="SMART" id="SM00326">
    <property type="entry name" value="SH3"/>
    <property type="match status" value="1"/>
</dbReference>
<evidence type="ECO:0000313" key="7">
    <source>
        <dbReference type="Proteomes" id="UP001147752"/>
    </source>
</evidence>
<evidence type="ECO:0000259" key="5">
    <source>
        <dbReference type="PROSITE" id="PS51021"/>
    </source>
</evidence>
<comment type="caution">
    <text evidence="6">The sequence shown here is derived from an EMBL/GenBank/DDBJ whole genome shotgun (WGS) entry which is preliminary data.</text>
</comment>
<dbReference type="CDD" id="cd07599">
    <property type="entry name" value="BAR_Rvs167p"/>
    <property type="match status" value="1"/>
</dbReference>
<feature type="region of interest" description="Disordered" evidence="3">
    <location>
        <begin position="279"/>
        <end position="351"/>
    </location>
</feature>
<dbReference type="InterPro" id="IPR046982">
    <property type="entry name" value="BIN3/RVS161-like"/>
</dbReference>
<dbReference type="PROSITE" id="PS51021">
    <property type="entry name" value="BAR"/>
    <property type="match status" value="1"/>
</dbReference>
<dbReference type="SUPFAM" id="SSF103657">
    <property type="entry name" value="BAR/IMD domain-like"/>
    <property type="match status" value="1"/>
</dbReference>
<reference evidence="6" key="1">
    <citation type="submission" date="2022-12" db="EMBL/GenBank/DDBJ databases">
        <authorList>
            <person name="Petersen C."/>
        </authorList>
    </citation>
    <scope>NUCLEOTIDE SEQUENCE</scope>
    <source>
        <strain evidence="6">IBT 3081</strain>
    </source>
</reference>
<evidence type="ECO:0000256" key="1">
    <source>
        <dbReference type="ARBA" id="ARBA00022443"/>
    </source>
</evidence>
<dbReference type="GO" id="GO:1990528">
    <property type="term" value="C:Rvs161p-Rvs167p complex"/>
    <property type="evidence" value="ECO:0007669"/>
    <property type="project" value="TreeGrafter"/>
</dbReference>
<proteinExistence type="predicted"/>
<dbReference type="Pfam" id="PF14604">
    <property type="entry name" value="SH3_9"/>
    <property type="match status" value="1"/>
</dbReference>
<feature type="compositionally biased region" description="Polar residues" evidence="3">
    <location>
        <begin position="312"/>
        <end position="321"/>
    </location>
</feature>
<keyword evidence="1 2" id="KW-0728">SH3 domain</keyword>
<dbReference type="PROSITE" id="PS50002">
    <property type="entry name" value="SH3"/>
    <property type="match status" value="1"/>
</dbReference>
<sequence length="616" mass="68793">MQNMSRRFGRMTTKSSADDSQIAVLLKDFDDADMLLGKIVDSTQAWRDAWVSIATYQSRLVDEFDGLYGPIVGSSETPSNHKAVETDPSRLARTNRLRKEYDELRNDLIEELTAVDTRMSRPAAHAKESLAPMKKTIKKRNDKKTDFEISQGRVDSLMRKPKRTDRENMSLAKAEAELSNTKEAYQAADHDLRQRLPTLVALIFSLTPYILEAQVEIQNRMLAHYYTVLHTYCEEEGFPSPPPAMEEVVQDWEFAFNPVHAEIENFGCLAQGKAMRRAAADQENKKRPSIGGRLSSTASSTSLHSSFRRGSQTPGSSSQTPCVPEYPPSPPLSTISHKSNAIPVGNTAGSKPLSTGGDYFDPPRPTFLPTPQPTPIPSGVVRSPAGPNIDCFQAKVSPMAAAIGKKRPPPPPPPPPASRPVFVTALYDFDGQGDGDLSFREGDRIRIVRKTQSTDDWWEGELRGQKGPFPANYVERASPPAMNDAQRQALQYTRTILLSEGLPHYEDLRTLPELWWVSVQLTIENRLASDEELMDIMADRCRAGDCKVTHYDAMHHQEALWLSLPVMNCDKDLAQQGWILGLSHLLSTTRWRLLPGAFHSIGLIFSSLESYSLRDM</sequence>
<dbReference type="OrthoDB" id="10255128at2759"/>
<dbReference type="InterPro" id="IPR027267">
    <property type="entry name" value="AH/BAR_dom_sf"/>
</dbReference>
<dbReference type="InterPro" id="IPR001452">
    <property type="entry name" value="SH3_domain"/>
</dbReference>
<dbReference type="GeneID" id="81466434"/>
<dbReference type="PANTHER" id="PTHR47174">
    <property type="entry name" value="BRIDGING INTEGRATOR 3"/>
    <property type="match status" value="1"/>
</dbReference>
<dbReference type="FunFam" id="2.30.30.40:FF:000100">
    <property type="entry name" value="SH3 domain-containing YSC84-like protein 1"/>
    <property type="match status" value="1"/>
</dbReference>
<dbReference type="Proteomes" id="UP001147752">
    <property type="component" value="Unassembled WGS sequence"/>
</dbReference>
<dbReference type="Gene3D" id="2.30.30.40">
    <property type="entry name" value="SH3 Domains"/>
    <property type="match status" value="1"/>
</dbReference>
<dbReference type="GO" id="GO:0051666">
    <property type="term" value="P:actin cortical patch localization"/>
    <property type="evidence" value="ECO:0007669"/>
    <property type="project" value="InterPro"/>
</dbReference>
<dbReference type="GO" id="GO:0030479">
    <property type="term" value="C:actin cortical patch"/>
    <property type="evidence" value="ECO:0007669"/>
    <property type="project" value="TreeGrafter"/>
</dbReference>
<dbReference type="SUPFAM" id="SSF50044">
    <property type="entry name" value="SH3-domain"/>
    <property type="match status" value="1"/>
</dbReference>
<evidence type="ECO:0000259" key="4">
    <source>
        <dbReference type="PROSITE" id="PS50002"/>
    </source>
</evidence>
<dbReference type="Gene3D" id="1.20.1270.60">
    <property type="entry name" value="Arfaptin homology (AH) domain/BAR domain"/>
    <property type="match status" value="1"/>
</dbReference>
<gene>
    <name evidence="6" type="ORF">N7517_009528</name>
</gene>
<feature type="domain" description="BAR" evidence="5">
    <location>
        <begin position="7"/>
        <end position="242"/>
    </location>
</feature>
<organism evidence="6 7">
    <name type="scientific">Penicillium concentricum</name>
    <dbReference type="NCBI Taxonomy" id="293559"/>
    <lineage>
        <taxon>Eukaryota</taxon>
        <taxon>Fungi</taxon>
        <taxon>Dikarya</taxon>
        <taxon>Ascomycota</taxon>
        <taxon>Pezizomycotina</taxon>
        <taxon>Eurotiomycetes</taxon>
        <taxon>Eurotiomycetidae</taxon>
        <taxon>Eurotiales</taxon>
        <taxon>Aspergillaceae</taxon>
        <taxon>Penicillium</taxon>
    </lineage>
</organism>
<evidence type="ECO:0000313" key="6">
    <source>
        <dbReference type="EMBL" id="KAJ5360337.1"/>
    </source>
</evidence>
<dbReference type="GO" id="GO:0031097">
    <property type="term" value="C:medial cortex"/>
    <property type="evidence" value="ECO:0007669"/>
    <property type="project" value="TreeGrafter"/>
</dbReference>
<dbReference type="PRINTS" id="PR00452">
    <property type="entry name" value="SH3DOMAIN"/>
</dbReference>